<dbReference type="RefSeq" id="XP_012647541.1">
    <property type="nucleotide sequence ID" value="XM_012792087.1"/>
</dbReference>
<reference evidence="2 3" key="3">
    <citation type="journal article" date="2016" name="Sci. Rep.">
        <title>Genome-wide diversity and gene expression profiling of Babesia microti isolates identify polymorphic genes that mediate host-pathogen interactions.</title>
        <authorList>
            <person name="Silva J.C."/>
            <person name="Cornillot E."/>
            <person name="McCracken C."/>
            <person name="Usmani-Brown S."/>
            <person name="Dwivedi A."/>
            <person name="Ifeonu O.O."/>
            <person name="Crabtree J."/>
            <person name="Gotia H.T."/>
            <person name="Virji A.Z."/>
            <person name="Reynes C."/>
            <person name="Colinge J."/>
            <person name="Kumar V."/>
            <person name="Lawres L."/>
            <person name="Pazzi J.E."/>
            <person name="Pablo J.V."/>
            <person name="Hung C."/>
            <person name="Brancato J."/>
            <person name="Kumari P."/>
            <person name="Orvis J."/>
            <person name="Tretina K."/>
            <person name="Chibucos M."/>
            <person name="Ott S."/>
            <person name="Sadzewicz L."/>
            <person name="Sengamalay N."/>
            <person name="Shetty A.C."/>
            <person name="Su Q."/>
            <person name="Tallon L."/>
            <person name="Fraser C.M."/>
            <person name="Frutos R."/>
            <person name="Molina D.M."/>
            <person name="Krause P.J."/>
            <person name="Ben Mamoun C."/>
        </authorList>
    </citation>
    <scope>NUCLEOTIDE SEQUENCE [LARGE SCALE GENOMIC DNA]</scope>
    <source>
        <strain evidence="2 3">RI</strain>
    </source>
</reference>
<sequence>MHDYQSLIRHKLSVANHRLQKLISLGISTVGWILWIGGTSIVTLVGPVMFHYDRECQLLEMQQQIIQAQQAATTPILN</sequence>
<dbReference type="OrthoDB" id="10016939at2759"/>
<reference evidence="2 3" key="1">
    <citation type="journal article" date="2012" name="Nucleic Acids Res.">
        <title>Sequencing of the smallest Apicomplexan genome from the human pathogen Babesia microti.</title>
        <authorList>
            <person name="Cornillot E."/>
            <person name="Hadj-Kaddour K."/>
            <person name="Dassouli A."/>
            <person name="Noel B."/>
            <person name="Ranwez V."/>
            <person name="Vacherie B."/>
            <person name="Augagneur Y."/>
            <person name="Bres V."/>
            <person name="Duclos A."/>
            <person name="Randazzo S."/>
            <person name="Carcy B."/>
            <person name="Debierre-Grockiego F."/>
            <person name="Delbecq S."/>
            <person name="Moubri-Menage K."/>
            <person name="Shams-Eldin H."/>
            <person name="Usmani-Brown S."/>
            <person name="Bringaud F."/>
            <person name="Wincker P."/>
            <person name="Vivares C.P."/>
            <person name="Schwarz R.T."/>
            <person name="Schetters T.P."/>
            <person name="Krause P.J."/>
            <person name="Gorenflot A."/>
            <person name="Berry V."/>
            <person name="Barbe V."/>
            <person name="Ben Mamoun C."/>
        </authorList>
    </citation>
    <scope>NUCLEOTIDE SEQUENCE [LARGE SCALE GENOMIC DNA]</scope>
    <source>
        <strain evidence="2 3">RI</strain>
    </source>
</reference>
<keyword evidence="2" id="KW-0675">Receptor</keyword>
<dbReference type="VEuPathDB" id="PiroplasmaDB:BMR1_01G02355"/>
<dbReference type="KEGG" id="bmic:BMR1_01G02355"/>
<dbReference type="GeneID" id="24423548"/>
<gene>
    <name evidence="2" type="ORF">BMR1_01G02355</name>
</gene>
<dbReference type="EMBL" id="FO082871">
    <property type="protein sequence ID" value="CCF72932.1"/>
    <property type="molecule type" value="Genomic_DNA"/>
</dbReference>
<dbReference type="Proteomes" id="UP000002899">
    <property type="component" value="Chromosome I"/>
</dbReference>
<dbReference type="AlphaFoldDB" id="I7J5J3"/>
<dbReference type="OMA" id="FHYDKEC"/>
<reference evidence="2 3" key="2">
    <citation type="journal article" date="2013" name="PLoS ONE">
        <title>Whole genome mapping and re-organization of the nuclear and mitochondrial genomes of Babesia microti isolates.</title>
        <authorList>
            <person name="Cornillot E."/>
            <person name="Dassouli A."/>
            <person name="Garg A."/>
            <person name="Pachikara N."/>
            <person name="Randazzo S."/>
            <person name="Depoix D."/>
            <person name="Carcy B."/>
            <person name="Delbecq S."/>
            <person name="Frutos R."/>
            <person name="Silva J.C."/>
            <person name="Sutton R."/>
            <person name="Krause P.J."/>
            <person name="Mamoun C.B."/>
        </authorList>
    </citation>
    <scope>NUCLEOTIDE SEQUENCE [LARGE SCALE GENOMIC DNA]</scope>
    <source>
        <strain evidence="2 3">RI</strain>
    </source>
</reference>
<keyword evidence="3" id="KW-1185">Reference proteome</keyword>
<proteinExistence type="predicted"/>
<keyword evidence="1" id="KW-0812">Transmembrane</keyword>
<evidence type="ECO:0000313" key="3">
    <source>
        <dbReference type="Proteomes" id="UP000002899"/>
    </source>
</evidence>
<keyword evidence="1" id="KW-1133">Transmembrane helix</keyword>
<feature type="transmembrane region" description="Helical" evidence="1">
    <location>
        <begin position="32"/>
        <end position="52"/>
    </location>
</feature>
<name>I7J5J3_BABMR</name>
<organism evidence="2 3">
    <name type="scientific">Babesia microti (strain RI)</name>
    <dbReference type="NCBI Taxonomy" id="1133968"/>
    <lineage>
        <taxon>Eukaryota</taxon>
        <taxon>Sar</taxon>
        <taxon>Alveolata</taxon>
        <taxon>Apicomplexa</taxon>
        <taxon>Aconoidasida</taxon>
        <taxon>Piroplasmida</taxon>
        <taxon>Babesiidae</taxon>
        <taxon>Babesia</taxon>
    </lineage>
</organism>
<keyword evidence="1" id="KW-0472">Membrane</keyword>
<evidence type="ECO:0000256" key="1">
    <source>
        <dbReference type="SAM" id="Phobius"/>
    </source>
</evidence>
<protein>
    <submittedName>
        <fullName evidence="2">Mitochondrial import receptor subunit TOM22, putative (TOM22)</fullName>
    </submittedName>
</protein>
<accession>I7J5J3</accession>
<evidence type="ECO:0000313" key="2">
    <source>
        <dbReference type="EMBL" id="CCF72932.1"/>
    </source>
</evidence>